<dbReference type="PROSITE" id="PS50865">
    <property type="entry name" value="ZF_MYND_2"/>
    <property type="match status" value="1"/>
</dbReference>
<evidence type="ECO:0000256" key="3">
    <source>
        <dbReference type="ARBA" id="ARBA00022833"/>
    </source>
</evidence>
<feature type="region of interest" description="Disordered" evidence="5">
    <location>
        <begin position="511"/>
        <end position="544"/>
    </location>
</feature>
<proteinExistence type="predicted"/>
<organism evidence="7">
    <name type="scientific">Aphanomyces invadans</name>
    <dbReference type="NCBI Taxonomy" id="157072"/>
    <lineage>
        <taxon>Eukaryota</taxon>
        <taxon>Sar</taxon>
        <taxon>Stramenopiles</taxon>
        <taxon>Oomycota</taxon>
        <taxon>Saprolegniomycetes</taxon>
        <taxon>Saprolegniales</taxon>
        <taxon>Verrucalvaceae</taxon>
        <taxon>Aphanomyces</taxon>
    </lineage>
</organism>
<dbReference type="PANTHER" id="PTHR10237:SF14">
    <property type="entry name" value="MYND-TYPE DOMAIN-CONTAINING PROTEIN"/>
    <property type="match status" value="1"/>
</dbReference>
<dbReference type="GO" id="GO:0008270">
    <property type="term" value="F:zinc ion binding"/>
    <property type="evidence" value="ECO:0007669"/>
    <property type="project" value="UniProtKB-KW"/>
</dbReference>
<dbReference type="Pfam" id="PF01753">
    <property type="entry name" value="zf-MYND"/>
    <property type="match status" value="1"/>
</dbReference>
<dbReference type="PROSITE" id="PS01360">
    <property type="entry name" value="ZF_MYND_1"/>
    <property type="match status" value="1"/>
</dbReference>
<protein>
    <recommendedName>
        <fullName evidence="6">MYND-type domain-containing protein</fullName>
    </recommendedName>
</protein>
<dbReference type="InterPro" id="IPR024119">
    <property type="entry name" value="TF_DEAF-1"/>
</dbReference>
<dbReference type="AlphaFoldDB" id="A0A024TE75"/>
<dbReference type="RefSeq" id="XP_008879583.1">
    <property type="nucleotide sequence ID" value="XM_008881361.1"/>
</dbReference>
<keyword evidence="2 4" id="KW-0863">Zinc-finger</keyword>
<dbReference type="STRING" id="157072.A0A024TE75"/>
<evidence type="ECO:0000313" key="7">
    <source>
        <dbReference type="EMBL" id="ETV91657.1"/>
    </source>
</evidence>
<evidence type="ECO:0000256" key="2">
    <source>
        <dbReference type="ARBA" id="ARBA00022771"/>
    </source>
</evidence>
<evidence type="ECO:0000256" key="1">
    <source>
        <dbReference type="ARBA" id="ARBA00022723"/>
    </source>
</evidence>
<accession>A0A024TE75</accession>
<name>A0A024TE75_9STRA</name>
<evidence type="ECO:0000256" key="4">
    <source>
        <dbReference type="PROSITE-ProRule" id="PRU00134"/>
    </source>
</evidence>
<dbReference type="VEuPathDB" id="FungiDB:H310_13736"/>
<dbReference type="PANTHER" id="PTHR10237">
    <property type="entry name" value="DEFORMED EPIDERMAL AUTOREGULATORY FACTOR 1 HOMOLOG SUPPRESSIN"/>
    <property type="match status" value="1"/>
</dbReference>
<dbReference type="InterPro" id="IPR002893">
    <property type="entry name" value="Znf_MYND"/>
</dbReference>
<dbReference type="GO" id="GO:0005634">
    <property type="term" value="C:nucleus"/>
    <property type="evidence" value="ECO:0007669"/>
    <property type="project" value="TreeGrafter"/>
</dbReference>
<dbReference type="GO" id="GO:0000981">
    <property type="term" value="F:DNA-binding transcription factor activity, RNA polymerase II-specific"/>
    <property type="evidence" value="ECO:0007669"/>
    <property type="project" value="TreeGrafter"/>
</dbReference>
<dbReference type="OrthoDB" id="193263at2759"/>
<sequence length="544" mass="60416">MAHLENEYLTKKYQKWDHFKDDDDDDTAIPATSKPTQYDHAGDAEITIVDQMLLTPAQLEKYKRMDQTKSEIWQIVVRKLRVWSASSEGAAEGDDAIPCRPYAILVNNIYPLGQVVSKKICDPPEVFPTAQEILALSLEAMADPPNCIPQHRPDKIVFADKKLVGELRLSYAALGIECTYLTESEGIDACIAELSGHLVRKDMASIGAVSEKPGLLSLGLTQDQVVEFYDTCAKFAELQPWLRLVERQAIQIDATSSLSLSSKPHSSVQGGSVYVSVLGHVDDPNTEDSLKGLALFFTRTDLQRRVLPPGQKLALLENAKLRRCAACDKKAAEDKKLKRCTRCQCVFYCDAQCQRNHWKDHKVNCVDPSKQSTEQKVTWGARELSVFFGNITAMPFDDLDAIDKFHCRVAKGNNFYPSPILFRNGEATLPTGADLLWLVRGLQSVIAMATQYPNFVNATMPELLGLTDDESKVTLKIRTMTQEDETVVVRNSSVLSMQDVDLLRNAIKRRDEEKAAIPSPAPTTTSSQVEAPQDAESASSCALM</sequence>
<dbReference type="GeneID" id="20090786"/>
<gene>
    <name evidence="7" type="ORF">H310_13736</name>
</gene>
<dbReference type="eggNOG" id="KOG1870">
    <property type="taxonomic scope" value="Eukaryota"/>
</dbReference>
<reference evidence="7" key="1">
    <citation type="submission" date="2013-12" db="EMBL/GenBank/DDBJ databases">
        <title>The Genome Sequence of Aphanomyces invadans NJM9701.</title>
        <authorList>
            <consortium name="The Broad Institute Genomics Platform"/>
            <person name="Russ C."/>
            <person name="Tyler B."/>
            <person name="van West P."/>
            <person name="Dieguez-Uribeondo J."/>
            <person name="Young S.K."/>
            <person name="Zeng Q."/>
            <person name="Gargeya S."/>
            <person name="Fitzgerald M."/>
            <person name="Abouelleil A."/>
            <person name="Alvarado L."/>
            <person name="Chapman S.B."/>
            <person name="Gainer-Dewar J."/>
            <person name="Goldberg J."/>
            <person name="Griggs A."/>
            <person name="Gujja S."/>
            <person name="Hansen M."/>
            <person name="Howarth C."/>
            <person name="Imamovic A."/>
            <person name="Ireland A."/>
            <person name="Larimer J."/>
            <person name="McCowan C."/>
            <person name="Murphy C."/>
            <person name="Pearson M."/>
            <person name="Poon T.W."/>
            <person name="Priest M."/>
            <person name="Roberts A."/>
            <person name="Saif S."/>
            <person name="Shea T."/>
            <person name="Sykes S."/>
            <person name="Wortman J."/>
            <person name="Nusbaum C."/>
            <person name="Birren B."/>
        </authorList>
    </citation>
    <scope>NUCLEOTIDE SEQUENCE [LARGE SCALE GENOMIC DNA]</scope>
    <source>
        <strain evidence="7">NJM9701</strain>
    </source>
</reference>
<keyword evidence="1" id="KW-0479">Metal-binding</keyword>
<dbReference type="Gene3D" id="6.10.140.2220">
    <property type="match status" value="1"/>
</dbReference>
<keyword evidence="3" id="KW-0862">Zinc</keyword>
<evidence type="ECO:0000256" key="5">
    <source>
        <dbReference type="SAM" id="MobiDB-lite"/>
    </source>
</evidence>
<evidence type="ECO:0000259" key="6">
    <source>
        <dbReference type="PROSITE" id="PS50865"/>
    </source>
</evidence>
<dbReference type="EMBL" id="KI914007">
    <property type="protein sequence ID" value="ETV91657.1"/>
    <property type="molecule type" value="Genomic_DNA"/>
</dbReference>
<feature type="domain" description="MYND-type" evidence="6">
    <location>
        <begin position="324"/>
        <end position="365"/>
    </location>
</feature>
<feature type="compositionally biased region" description="Polar residues" evidence="5">
    <location>
        <begin position="522"/>
        <end position="544"/>
    </location>
</feature>
<dbReference type="SUPFAM" id="SSF144232">
    <property type="entry name" value="HIT/MYND zinc finger-like"/>
    <property type="match status" value="1"/>
</dbReference>